<sequence>MCELHLHKCTSCGARWQSHRKLPSCETSDPTLRCPKRLCMYVGIPENPRSSECQVCAFVREALDEFGYDDASILTGDGGQCAASNTSQPIFLMRSRIAARQVGAGDTSDGQWIKSGDYTGCD</sequence>
<dbReference type="Proteomes" id="UP000805649">
    <property type="component" value="Unassembled WGS sequence"/>
</dbReference>
<organism evidence="1 2">
    <name type="scientific">Colletotrichum truncatum</name>
    <name type="common">Anthracnose fungus</name>
    <name type="synonym">Colletotrichum capsici</name>
    <dbReference type="NCBI Taxonomy" id="5467"/>
    <lineage>
        <taxon>Eukaryota</taxon>
        <taxon>Fungi</taxon>
        <taxon>Dikarya</taxon>
        <taxon>Ascomycota</taxon>
        <taxon>Pezizomycotina</taxon>
        <taxon>Sordariomycetes</taxon>
        <taxon>Hypocreomycetidae</taxon>
        <taxon>Glomerellales</taxon>
        <taxon>Glomerellaceae</taxon>
        <taxon>Colletotrichum</taxon>
        <taxon>Colletotrichum truncatum species complex</taxon>
    </lineage>
</organism>
<reference evidence="1 2" key="1">
    <citation type="journal article" date="2020" name="Phytopathology">
        <title>Genome Sequence Resources of Colletotrichum truncatum, C. plurivorum, C. musicola, and C. sojae: Four Species Pathogenic to Soybean (Glycine max).</title>
        <authorList>
            <person name="Rogerio F."/>
            <person name="Boufleur T.R."/>
            <person name="Ciampi-Guillardi M."/>
            <person name="Sukno S.A."/>
            <person name="Thon M.R."/>
            <person name="Massola Junior N.S."/>
            <person name="Baroncelli R."/>
        </authorList>
    </citation>
    <scope>NUCLEOTIDE SEQUENCE [LARGE SCALE GENOMIC DNA]</scope>
    <source>
        <strain evidence="1 2">CMES1059</strain>
    </source>
</reference>
<comment type="caution">
    <text evidence="1">The sequence shown here is derived from an EMBL/GenBank/DDBJ whole genome shotgun (WGS) entry which is preliminary data.</text>
</comment>
<evidence type="ECO:0000313" key="1">
    <source>
        <dbReference type="EMBL" id="KAL0939436.1"/>
    </source>
</evidence>
<proteinExistence type="predicted"/>
<evidence type="ECO:0000313" key="2">
    <source>
        <dbReference type="Proteomes" id="UP000805649"/>
    </source>
</evidence>
<accession>A0ACC3Z5R1</accession>
<keyword evidence="2" id="KW-1185">Reference proteome</keyword>
<gene>
    <name evidence="1" type="ORF">CTRU02_206046</name>
</gene>
<dbReference type="EMBL" id="VUJX02000003">
    <property type="protein sequence ID" value="KAL0939436.1"/>
    <property type="molecule type" value="Genomic_DNA"/>
</dbReference>
<protein>
    <submittedName>
        <fullName evidence="1">Uncharacterized protein</fullName>
    </submittedName>
</protein>
<name>A0ACC3Z5R1_COLTU</name>